<protein>
    <submittedName>
        <fullName evidence="2">Sugar phosphate isomerase/epimerase</fullName>
    </submittedName>
</protein>
<dbReference type="Gene3D" id="3.20.20.150">
    <property type="entry name" value="Divalent-metal-dependent TIM barrel enzymes"/>
    <property type="match status" value="1"/>
</dbReference>
<dbReference type="InterPro" id="IPR013022">
    <property type="entry name" value="Xyl_isomerase-like_TIM-brl"/>
</dbReference>
<proteinExistence type="predicted"/>
<name>A0ABS9SDL4_9BACT</name>
<comment type="caution">
    <text evidence="2">The sequence shown here is derived from an EMBL/GenBank/DDBJ whole genome shotgun (WGS) entry which is preliminary data.</text>
</comment>
<keyword evidence="2" id="KW-0413">Isomerase</keyword>
<dbReference type="Pfam" id="PF01261">
    <property type="entry name" value="AP_endonuc_2"/>
    <property type="match status" value="1"/>
</dbReference>
<keyword evidence="3" id="KW-1185">Reference proteome</keyword>
<dbReference type="GO" id="GO:0016853">
    <property type="term" value="F:isomerase activity"/>
    <property type="evidence" value="ECO:0007669"/>
    <property type="project" value="UniProtKB-KW"/>
</dbReference>
<dbReference type="Proteomes" id="UP001202248">
    <property type="component" value="Unassembled WGS sequence"/>
</dbReference>
<evidence type="ECO:0000313" key="2">
    <source>
        <dbReference type="EMBL" id="MCH5596450.1"/>
    </source>
</evidence>
<reference evidence="2 3" key="1">
    <citation type="submission" date="2022-02" db="EMBL/GenBank/DDBJ databases">
        <authorList>
            <person name="Min J."/>
        </authorList>
    </citation>
    <scope>NUCLEOTIDE SEQUENCE [LARGE SCALE GENOMIC DNA]</scope>
    <source>
        <strain evidence="2 3">GR10-1</strain>
    </source>
</reference>
<organism evidence="2 3">
    <name type="scientific">Niabella ginsengisoli</name>
    <dbReference type="NCBI Taxonomy" id="522298"/>
    <lineage>
        <taxon>Bacteria</taxon>
        <taxon>Pseudomonadati</taxon>
        <taxon>Bacteroidota</taxon>
        <taxon>Chitinophagia</taxon>
        <taxon>Chitinophagales</taxon>
        <taxon>Chitinophagaceae</taxon>
        <taxon>Niabella</taxon>
    </lineage>
</organism>
<dbReference type="PANTHER" id="PTHR12110:SF53">
    <property type="entry name" value="BLR5974 PROTEIN"/>
    <property type="match status" value="1"/>
</dbReference>
<sequence length="213" mass="24282">MPFGPRIDISMQDDTERQKVLELHKKIIGYCALLKPKIILFHPSFFLGLNEREIRKSQMIKSAIDLNKTVKEIGATTVIENMFGPELLRDAKRERPLFRTVEESVEIMNRLPSDIYAAIDLNHTKYPSSLIYALGPRLKTLHVADGTDKAENHFFPCSGEGHNDWVAIFIALNAVGYKGPFMYESKYQDVSDFKSCYESLYQSFVKALGVSNK</sequence>
<dbReference type="PANTHER" id="PTHR12110">
    <property type="entry name" value="HYDROXYPYRUVATE ISOMERASE"/>
    <property type="match status" value="1"/>
</dbReference>
<dbReference type="EMBL" id="JAKWBL010000001">
    <property type="protein sequence ID" value="MCH5596450.1"/>
    <property type="molecule type" value="Genomic_DNA"/>
</dbReference>
<dbReference type="InterPro" id="IPR050312">
    <property type="entry name" value="IolE/XylAMocC-like"/>
</dbReference>
<accession>A0ABS9SDL4</accession>
<evidence type="ECO:0000313" key="3">
    <source>
        <dbReference type="Proteomes" id="UP001202248"/>
    </source>
</evidence>
<dbReference type="InterPro" id="IPR036237">
    <property type="entry name" value="Xyl_isomerase-like_sf"/>
</dbReference>
<feature type="domain" description="Xylose isomerase-like TIM barrel" evidence="1">
    <location>
        <begin position="7"/>
        <end position="187"/>
    </location>
</feature>
<gene>
    <name evidence="2" type="ORF">MKP09_00180</name>
</gene>
<dbReference type="SUPFAM" id="SSF51658">
    <property type="entry name" value="Xylose isomerase-like"/>
    <property type="match status" value="1"/>
</dbReference>
<evidence type="ECO:0000259" key="1">
    <source>
        <dbReference type="Pfam" id="PF01261"/>
    </source>
</evidence>
<dbReference type="RefSeq" id="WP_240825254.1">
    <property type="nucleotide sequence ID" value="NZ_JAKWBL010000001.1"/>
</dbReference>